<evidence type="ECO:0000256" key="5">
    <source>
        <dbReference type="ARBA" id="ARBA00022884"/>
    </source>
</evidence>
<evidence type="ECO:0000256" key="2">
    <source>
        <dbReference type="ARBA" id="ARBA00009992"/>
    </source>
</evidence>
<dbReference type="CDD" id="cd11640">
    <property type="entry name" value="HutP"/>
    <property type="match status" value="1"/>
</dbReference>
<name>A0A0J8G377_CLOCY</name>
<dbReference type="InterPro" id="IPR015111">
    <property type="entry name" value="Regulatory_HutP"/>
</dbReference>
<keyword evidence="5" id="KW-0694">RNA-binding</keyword>
<dbReference type="Pfam" id="PF09021">
    <property type="entry name" value="HutP"/>
    <property type="match status" value="1"/>
</dbReference>
<organism evidence="9 10">
    <name type="scientific">Clostridium cylindrosporum DSM 605</name>
    <dbReference type="NCBI Taxonomy" id="1121307"/>
    <lineage>
        <taxon>Bacteria</taxon>
        <taxon>Bacillati</taxon>
        <taxon>Bacillota</taxon>
        <taxon>Clostridia</taxon>
        <taxon>Eubacteriales</taxon>
        <taxon>Clostridiaceae</taxon>
        <taxon>Clostridium</taxon>
    </lineage>
</organism>
<reference evidence="9 10" key="1">
    <citation type="submission" date="2015-06" db="EMBL/GenBank/DDBJ databases">
        <title>Draft genome sequence of the purine-degrading Clostridium cylindrosporum HC-1 (DSM 605).</title>
        <authorList>
            <person name="Poehlein A."/>
            <person name="Schiel-Bengelsdorf B."/>
            <person name="Bengelsdorf F."/>
            <person name="Daniel R."/>
            <person name="Duerre P."/>
        </authorList>
    </citation>
    <scope>NUCLEOTIDE SEQUENCE [LARGE SCALE GENOMIC DNA]</scope>
    <source>
        <strain evidence="9 10">DSM 605</strain>
    </source>
</reference>
<dbReference type="GO" id="GO:0003723">
    <property type="term" value="F:RNA binding"/>
    <property type="evidence" value="ECO:0007669"/>
    <property type="project" value="UniProtKB-KW"/>
</dbReference>
<evidence type="ECO:0000256" key="3">
    <source>
        <dbReference type="ARBA" id="ARBA00011643"/>
    </source>
</evidence>
<dbReference type="STRING" id="1121307.CLCY_4c01290"/>
<evidence type="ECO:0000256" key="1">
    <source>
        <dbReference type="ARBA" id="ARBA00002945"/>
    </source>
</evidence>
<dbReference type="AlphaFoldDB" id="A0A0J8G377"/>
<comment type="subunit">
    <text evidence="3">Homohexamer.</text>
</comment>
<accession>A0A0J8G377</accession>
<comment type="similarity">
    <text evidence="2">Belongs to the HutP family.</text>
</comment>
<dbReference type="Proteomes" id="UP000036756">
    <property type="component" value="Unassembled WGS sequence"/>
</dbReference>
<dbReference type="EMBL" id="LFVU01000024">
    <property type="protein sequence ID" value="KMT22156.1"/>
    <property type="molecule type" value="Genomic_DNA"/>
</dbReference>
<dbReference type="Gene3D" id="3.40.1510.10">
    <property type="entry name" value="Hut operon regulatory protein HutP"/>
    <property type="match status" value="1"/>
</dbReference>
<comment type="caution">
    <text evidence="9">The sequence shown here is derived from an EMBL/GenBank/DDBJ whole genome shotgun (WGS) entry which is preliminary data.</text>
</comment>
<keyword evidence="6" id="KW-0805">Transcription regulation</keyword>
<evidence type="ECO:0000256" key="7">
    <source>
        <dbReference type="ARBA" id="ARBA00023159"/>
    </source>
</evidence>
<evidence type="ECO:0000256" key="8">
    <source>
        <dbReference type="ARBA" id="ARBA00023163"/>
    </source>
</evidence>
<evidence type="ECO:0000313" key="9">
    <source>
        <dbReference type="EMBL" id="KMT22156.1"/>
    </source>
</evidence>
<keyword evidence="7" id="KW-0010">Activator</keyword>
<dbReference type="OrthoDB" id="1629373at2"/>
<comment type="function">
    <text evidence="1">Antiterminator that binds to cis-acting regulatory sequences on the mRNA in the presence of histidine, thereby suppressing transcription termination and activating the hut operon for histidine utilization.</text>
</comment>
<sequence length="136" mass="14475">MDSKSVVNASIKMAISSREEEELLKKELKHQNIMVAAAEFGGNLLTSIPKIMERSVVASKRSGLIEECQAHEGAVAGATKEALMQVSPKALGLNVGGKIGIARSGVHISVTIYLSIGMLHLNEITIGLGHRTISEK</sequence>
<dbReference type="PATRIC" id="fig|1121307.3.peg.1783"/>
<keyword evidence="10" id="KW-1185">Reference proteome</keyword>
<evidence type="ECO:0000313" key="10">
    <source>
        <dbReference type="Proteomes" id="UP000036756"/>
    </source>
</evidence>
<keyword evidence="8" id="KW-0804">Transcription</keyword>
<gene>
    <name evidence="9" type="ORF">CLCY_4c01290</name>
</gene>
<evidence type="ECO:0000256" key="6">
    <source>
        <dbReference type="ARBA" id="ARBA00023015"/>
    </source>
</evidence>
<protein>
    <recommendedName>
        <fullName evidence="4">Hut operon positive regulatory protein</fullName>
    </recommendedName>
</protein>
<evidence type="ECO:0000256" key="4">
    <source>
        <dbReference type="ARBA" id="ARBA00019377"/>
    </source>
</evidence>
<dbReference type="InterPro" id="IPR036482">
    <property type="entry name" value="Regulatory_HutP_sf"/>
</dbReference>
<proteinExistence type="inferred from homology"/>